<feature type="domain" description="Fibronectin type-III" evidence="3">
    <location>
        <begin position="203"/>
        <end position="294"/>
    </location>
</feature>
<dbReference type="InterPro" id="IPR013783">
    <property type="entry name" value="Ig-like_fold"/>
</dbReference>
<feature type="signal peptide" evidence="2">
    <location>
        <begin position="1"/>
        <end position="18"/>
    </location>
</feature>
<dbReference type="NCBIfam" id="TIGR04183">
    <property type="entry name" value="Por_Secre_tail"/>
    <property type="match status" value="1"/>
</dbReference>
<dbReference type="InterPro" id="IPR026444">
    <property type="entry name" value="Secre_tail"/>
</dbReference>
<dbReference type="InterPro" id="IPR036116">
    <property type="entry name" value="FN3_sf"/>
</dbReference>
<dbReference type="Gene3D" id="2.60.120.380">
    <property type="match status" value="4"/>
</dbReference>
<accession>A0A521F2Q6</accession>
<dbReference type="RefSeq" id="WP_142719384.1">
    <property type="nucleotide sequence ID" value="NZ_FXTC01000011.1"/>
</dbReference>
<dbReference type="Pfam" id="PF18962">
    <property type="entry name" value="Por_Secre_tail"/>
    <property type="match status" value="1"/>
</dbReference>
<dbReference type="PROSITE" id="PS50853">
    <property type="entry name" value="FN3"/>
    <property type="match status" value="1"/>
</dbReference>
<sequence length="1182" mass="121732">MKKLLLLSLFLIASITNAQIMLGSGTTQGGYVPIDVNYGYNYTQQIFTKSEINANAAGNITGMKFYLPNNADITKSVDWVVYVGHTTKTSFSSTTDWIPVSGLSQVFSGTVSASGGEVTVNFTTPFAYNNTDNLVVAVDENTTDYTATSNRFYTFTGASNSTLYYRSDATNPDPASPPTGTRTATKSVASLLGLTPGIPACPVVSAPAAAATGVSVLPTISWAVASSASSYKISIGTTPGATNVMNMQDVGNVTSYTLTNSLSFDTQYYYTVYAANSMGVSPACTERSFTTMATLGCPSVSAPTAAQVGLPVLTTFSWPAVSGALGYNLSIGTSAGSSNVLSNFNMGNVTTYTLTPAQQLNPTTQYYYTITAYNGGVVSTGCTERNFTTTIVPPANDNCSGAVNLTVNPSLTCTATTPGNTLGATESMAAGTCSGAPNDDVWYKFTATAASHVVALSNVTSTGTTTGTTDMYFQVLSGSCGGTMTSMLCSDPDTNIVTGLTPGQTYYIRVYTYSSTVTANASFNICVSTPPAPPANDDCVNAVAITINPDMSCASVTAGTTLGGTSSGVALGSCSGTADDDVWYKFTATSTGHTFQLKNIVSVGTVSTTSLYAQVFSGACGALVSTACISSNTNFTNLTGLTPGQTYYVRVYTYDSNSGASFYADSFDICMGTLPAAPANDECSAAVSLSVSPTLTCASPVSGTTLSATNSGLAVSPCTGTADDDVWYKFTATGTDHVVLLSNVTAVGTSTSTSVYTQVFSGACGALTSIKCGTAVNTPLTGLTPGQTYYVRVYNSNTNGSTLYANSFNICIGTPPPPPANDDCANAASLSVSSTDAFLNAVNGSTVSATQSSGVTAPTCSASGINDDVWYSFTATGATHLVHVLYTDNATSTQIYSGTCGALTAMICFDGAYGNSSVLLQNLVVGQTYYVRVYSSSSTATTTSNFQIAVTTPSPVTNDTCDTAIALACNGTAQGVNALAGDETLPASTCGSSGSTASYKGVWYTVKATENGPITIDACGTQYDAYLRVYTGSCGSLTCFSNTSGVGYADTGCVNTLYNAPTLTFTGVAGTTYYVLLTGYASTRIGNYSISVTQGCSGLATAEVEKKNNEIKAYPNPFVDVLNISDASKVKSASVVDAAGRVVKTIDNPSSTLHLGDLKQGMYLVVLNMKDGSKQTIKAIKR</sequence>
<evidence type="ECO:0000259" key="3">
    <source>
        <dbReference type="PROSITE" id="PS50853"/>
    </source>
</evidence>
<evidence type="ECO:0000313" key="4">
    <source>
        <dbReference type="EMBL" id="SMO89921.1"/>
    </source>
</evidence>
<dbReference type="Pfam" id="PF23759">
    <property type="entry name" value="GBD_T9SS_assoc"/>
    <property type="match status" value="5"/>
</dbReference>
<dbReference type="SMART" id="SM00060">
    <property type="entry name" value="FN3"/>
    <property type="match status" value="4"/>
</dbReference>
<reference evidence="4 5" key="1">
    <citation type="submission" date="2017-05" db="EMBL/GenBank/DDBJ databases">
        <authorList>
            <person name="Varghese N."/>
            <person name="Submissions S."/>
        </authorList>
    </citation>
    <scope>NUCLEOTIDE SEQUENCE [LARGE SCALE GENOMIC DNA]</scope>
    <source>
        <strain evidence="4 5">DSM 29371</strain>
    </source>
</reference>
<gene>
    <name evidence="4" type="ORF">SAMN06265171_11131</name>
</gene>
<evidence type="ECO:0000256" key="2">
    <source>
        <dbReference type="SAM" id="SignalP"/>
    </source>
</evidence>
<organism evidence="4 5">
    <name type="scientific">Chryseobacterium rhizoplanae</name>
    <dbReference type="NCBI Taxonomy" id="1609531"/>
    <lineage>
        <taxon>Bacteria</taxon>
        <taxon>Pseudomonadati</taxon>
        <taxon>Bacteroidota</taxon>
        <taxon>Flavobacteriia</taxon>
        <taxon>Flavobacteriales</taxon>
        <taxon>Weeksellaceae</taxon>
        <taxon>Chryseobacterium group</taxon>
        <taxon>Chryseobacterium</taxon>
    </lineage>
</organism>
<proteinExistence type="predicted"/>
<name>A0A521F2Q6_9FLAO</name>
<dbReference type="EMBL" id="FXTC01000011">
    <property type="protein sequence ID" value="SMO89921.1"/>
    <property type="molecule type" value="Genomic_DNA"/>
</dbReference>
<dbReference type="InterPro" id="IPR003961">
    <property type="entry name" value="FN3_dom"/>
</dbReference>
<keyword evidence="1 2" id="KW-0732">Signal</keyword>
<evidence type="ECO:0000313" key="5">
    <source>
        <dbReference type="Proteomes" id="UP000316916"/>
    </source>
</evidence>
<dbReference type="CDD" id="cd00063">
    <property type="entry name" value="FN3"/>
    <property type="match status" value="1"/>
</dbReference>
<feature type="chain" id="PRO_5022156897" evidence="2">
    <location>
        <begin position="19"/>
        <end position="1182"/>
    </location>
</feature>
<dbReference type="Proteomes" id="UP000316916">
    <property type="component" value="Unassembled WGS sequence"/>
</dbReference>
<dbReference type="SUPFAM" id="SSF49265">
    <property type="entry name" value="Fibronectin type III"/>
    <property type="match status" value="2"/>
</dbReference>
<dbReference type="Gene3D" id="2.60.40.10">
    <property type="entry name" value="Immunoglobulins"/>
    <property type="match status" value="2"/>
</dbReference>
<dbReference type="AlphaFoldDB" id="A0A521F2Q6"/>
<protein>
    <submittedName>
        <fullName evidence="4">Por secretion system C-terminal sorting domain-containing protein</fullName>
    </submittedName>
</protein>
<evidence type="ECO:0000256" key="1">
    <source>
        <dbReference type="ARBA" id="ARBA00022729"/>
    </source>
</evidence>
<dbReference type="InterPro" id="IPR056600">
    <property type="entry name" value="GBD_T9SS_assoc"/>
</dbReference>
<keyword evidence="5" id="KW-1185">Reference proteome</keyword>